<comment type="caution">
    <text evidence="3">The sequence shown here is derived from an EMBL/GenBank/DDBJ whole genome shotgun (WGS) entry which is preliminary data.</text>
</comment>
<dbReference type="RefSeq" id="WP_121219735.1">
    <property type="nucleotide sequence ID" value="NZ_RBIG01000002.1"/>
</dbReference>
<dbReference type="InterPro" id="IPR027417">
    <property type="entry name" value="P-loop_NTPase"/>
</dbReference>
<accession>A0A420WGM4</accession>
<sequence length="558" mass="61087">MWDTSCPDWRDRILSGRHLVPDLPLFEEEAARALRVFKRLRLPDVVGNPTMADACGPWFFPIVEALFGSFDPVRNVRHIQEVFQLIPKGNSKSSNGGMVMVTALIVNRRPEAEFMLVAPTQTISDIAFKQAKGTIKLDPELDKVFQVQDHIKKITHRRSGAVLEVKAADTDVVTGGKKTGTMIDETHEFAKKSRAAAIFLELRGSLGKRPDGFLFQTTTQSKDPPEGVFKTELISARDVRDGKKRRPLLPILYELPLDVSRDGGWKDRKYWPLVNPNLGRSQSEDFLVRTVDDAVETGPEQEALVASQHFNVEIGQGSGTGAWVGATFWPSRARLLTLEQLIGESDVVVAGIDGGGMDDLLGLGVIGRDAETRDWLLWGKSWASKHVLKLRKSIAQKLQDLVKVGDLVLCDQVGVDIAELVDLVMMIDDHGMFPEKNAVGVDPMGIGQIVDALADRGFDSGRIVGIPQGWRLNGAIKTTERKLADGTFWHAGQEIMTWCVGNAKVVPVGNAVTITKQASGTAKIDQLMASLNAAALMQMNPAPSGGSYLDGEDLLVLD</sequence>
<dbReference type="Pfam" id="PF03354">
    <property type="entry name" value="TerL_ATPase"/>
    <property type="match status" value="1"/>
</dbReference>
<protein>
    <submittedName>
        <fullName evidence="3">Phage terminase large subunit-like protein</fullName>
    </submittedName>
</protein>
<dbReference type="GO" id="GO:0004519">
    <property type="term" value="F:endonuclease activity"/>
    <property type="evidence" value="ECO:0007669"/>
    <property type="project" value="InterPro"/>
</dbReference>
<dbReference type="PANTHER" id="PTHR41287:SF1">
    <property type="entry name" value="PROTEIN YMFN"/>
    <property type="match status" value="1"/>
</dbReference>
<feature type="domain" description="Terminase large subunit-like ATPase" evidence="1">
    <location>
        <begin position="62"/>
        <end position="198"/>
    </location>
</feature>
<evidence type="ECO:0000313" key="4">
    <source>
        <dbReference type="Proteomes" id="UP000277424"/>
    </source>
</evidence>
<gene>
    <name evidence="3" type="ORF">BCL74_2073</name>
</gene>
<evidence type="ECO:0000259" key="1">
    <source>
        <dbReference type="Pfam" id="PF03354"/>
    </source>
</evidence>
<dbReference type="EMBL" id="RBIG01000002">
    <property type="protein sequence ID" value="RKQ70133.1"/>
    <property type="molecule type" value="Genomic_DNA"/>
</dbReference>
<dbReference type="Proteomes" id="UP000277424">
    <property type="component" value="Unassembled WGS sequence"/>
</dbReference>
<dbReference type="OrthoDB" id="9760250at2"/>
<dbReference type="Pfam" id="PF20441">
    <property type="entry name" value="TerL_nuclease"/>
    <property type="match status" value="1"/>
</dbReference>
<organism evidence="3 4">
    <name type="scientific">Oceanibaculum indicum</name>
    <dbReference type="NCBI Taxonomy" id="526216"/>
    <lineage>
        <taxon>Bacteria</taxon>
        <taxon>Pseudomonadati</taxon>
        <taxon>Pseudomonadota</taxon>
        <taxon>Alphaproteobacteria</taxon>
        <taxon>Rhodospirillales</taxon>
        <taxon>Oceanibaculaceae</taxon>
        <taxon>Oceanibaculum</taxon>
    </lineage>
</organism>
<feature type="domain" description="Terminase large subunit-like endonuclease" evidence="2">
    <location>
        <begin position="265"/>
        <end position="535"/>
    </location>
</feature>
<dbReference type="AlphaFoldDB" id="A0A420WGM4"/>
<dbReference type="InterPro" id="IPR046461">
    <property type="entry name" value="TerL_ATPase"/>
</dbReference>
<dbReference type="InterPro" id="IPR005021">
    <property type="entry name" value="Terminase_largesu-like"/>
</dbReference>
<evidence type="ECO:0000259" key="2">
    <source>
        <dbReference type="Pfam" id="PF20441"/>
    </source>
</evidence>
<dbReference type="PANTHER" id="PTHR41287">
    <property type="match status" value="1"/>
</dbReference>
<proteinExistence type="predicted"/>
<dbReference type="InterPro" id="IPR046462">
    <property type="entry name" value="TerL_nuclease"/>
</dbReference>
<dbReference type="Gene3D" id="3.40.50.300">
    <property type="entry name" value="P-loop containing nucleotide triphosphate hydrolases"/>
    <property type="match status" value="1"/>
</dbReference>
<reference evidence="3 4" key="1">
    <citation type="submission" date="2018-10" db="EMBL/GenBank/DDBJ databases">
        <title>Comparative analysis of microorganisms from saline springs in Andes Mountain Range, Colombia.</title>
        <authorList>
            <person name="Rubin E."/>
        </authorList>
    </citation>
    <scope>NUCLEOTIDE SEQUENCE [LARGE SCALE GENOMIC DNA]</scope>
    <source>
        <strain evidence="3 4">USBA 36</strain>
    </source>
</reference>
<name>A0A420WGM4_9PROT</name>
<evidence type="ECO:0000313" key="3">
    <source>
        <dbReference type="EMBL" id="RKQ70133.1"/>
    </source>
</evidence>